<dbReference type="PANTHER" id="PTHR11699">
    <property type="entry name" value="ALDEHYDE DEHYDROGENASE-RELATED"/>
    <property type="match status" value="1"/>
</dbReference>
<comment type="similarity">
    <text evidence="1">Belongs to the aldehyde dehydrogenase family.</text>
</comment>
<evidence type="ECO:0000256" key="2">
    <source>
        <dbReference type="ARBA" id="ARBA00023002"/>
    </source>
</evidence>
<dbReference type="FunFam" id="3.40.605.10:FF:000007">
    <property type="entry name" value="NAD/NADP-dependent betaine aldehyde dehydrogenase"/>
    <property type="match status" value="1"/>
</dbReference>
<proteinExistence type="inferred from homology"/>
<keyword evidence="6" id="KW-1185">Reference proteome</keyword>
<dbReference type="InterPro" id="IPR016161">
    <property type="entry name" value="Ald_DH/histidinol_DH"/>
</dbReference>
<dbReference type="FunFam" id="3.40.309.10:FF:000012">
    <property type="entry name" value="Betaine aldehyde dehydrogenase"/>
    <property type="match status" value="1"/>
</dbReference>
<dbReference type="RefSeq" id="WP_148897926.1">
    <property type="nucleotide sequence ID" value="NZ_VNHY01000001.1"/>
</dbReference>
<dbReference type="Gene3D" id="3.40.309.10">
    <property type="entry name" value="Aldehyde Dehydrogenase, Chain A, domain 2"/>
    <property type="match status" value="1"/>
</dbReference>
<dbReference type="AlphaFoldDB" id="A0A5D3YQC6"/>
<dbReference type="GO" id="GO:0016620">
    <property type="term" value="F:oxidoreductase activity, acting on the aldehyde or oxo group of donors, NAD or NADP as acceptor"/>
    <property type="evidence" value="ECO:0007669"/>
    <property type="project" value="InterPro"/>
</dbReference>
<dbReference type="Proteomes" id="UP000324595">
    <property type="component" value="Unassembled WGS sequence"/>
</dbReference>
<evidence type="ECO:0000313" key="5">
    <source>
        <dbReference type="EMBL" id="TYP95249.1"/>
    </source>
</evidence>
<dbReference type="EMBL" id="VNHY01000001">
    <property type="protein sequence ID" value="TYP95249.1"/>
    <property type="molecule type" value="Genomic_DNA"/>
</dbReference>
<feature type="region of interest" description="Disordered" evidence="3">
    <location>
        <begin position="1"/>
        <end position="24"/>
    </location>
</feature>
<evidence type="ECO:0000256" key="3">
    <source>
        <dbReference type="SAM" id="MobiDB-lite"/>
    </source>
</evidence>
<dbReference type="InterPro" id="IPR015590">
    <property type="entry name" value="Aldehyde_DH_dom"/>
</dbReference>
<dbReference type="Gene3D" id="3.40.605.10">
    <property type="entry name" value="Aldehyde Dehydrogenase, Chain A, domain 1"/>
    <property type="match status" value="1"/>
</dbReference>
<comment type="caution">
    <text evidence="5">The sequence shown here is derived from an EMBL/GenBank/DDBJ whole genome shotgun (WGS) entry which is preliminary data.</text>
</comment>
<accession>A0A5D3YQC6</accession>
<sequence>MDDEKQTADAETVEKGFKPSSPNSKLDFNGFWEYDDAPQSTDSVDIEEQYNLFIDGEFVSPTKGRYFESINPATEQSLTSFAEATKQDVDNAVEAARKAFEGSWSTISAKERGKYIFRLARLIKERAREFAILESMDGGKPIRESRDVDVPLAAAHFFYYAGWADKLEYAFPARKAEPLGVAGQIIPWNFPLLMLAWKIAPALATGNTVVLKPAESTSLTALKFAELCRDAGLPDGVVNIVTGAGQTGSQIVNHDDIDKIAFTGSTKVGKIIKKSLAGTDTKYTLELGGKGPNIIFEDAPIDQAVEGIINAIFFNQGHVCCAGSRLFVQEGIADEVIQKLRDRMETLIVGDPLDKNTDIGAINSEQQYNKINEYLEVGVNEGADMYQNSCELPEKGYYCRPTLFTNVSQSNKIVQEEIFGPVLTIQTFRTVEEGIEKANNTPYGLAGGVWTDKGSKIFNVSSNIRNGIVWANTYNKFDPTSPFGGYKESGEGREGGLHGLYPYVKLK</sequence>
<organism evidence="5 6">
    <name type="scientific">Fodinibius salinus</name>
    <dbReference type="NCBI Taxonomy" id="860790"/>
    <lineage>
        <taxon>Bacteria</taxon>
        <taxon>Pseudomonadati</taxon>
        <taxon>Balneolota</taxon>
        <taxon>Balneolia</taxon>
        <taxon>Balneolales</taxon>
        <taxon>Balneolaceae</taxon>
        <taxon>Fodinibius</taxon>
    </lineage>
</organism>
<dbReference type="Pfam" id="PF00171">
    <property type="entry name" value="Aldedh"/>
    <property type="match status" value="1"/>
</dbReference>
<evidence type="ECO:0000313" key="6">
    <source>
        <dbReference type="Proteomes" id="UP000324595"/>
    </source>
</evidence>
<evidence type="ECO:0000259" key="4">
    <source>
        <dbReference type="Pfam" id="PF00171"/>
    </source>
</evidence>
<dbReference type="InterPro" id="IPR016163">
    <property type="entry name" value="Ald_DH_C"/>
</dbReference>
<name>A0A5D3YQC6_9BACT</name>
<reference evidence="5 6" key="1">
    <citation type="submission" date="2019-07" db="EMBL/GenBank/DDBJ databases">
        <title>Genomic Encyclopedia of Archaeal and Bacterial Type Strains, Phase II (KMG-II): from individual species to whole genera.</title>
        <authorList>
            <person name="Goeker M."/>
        </authorList>
    </citation>
    <scope>NUCLEOTIDE SEQUENCE [LARGE SCALE GENOMIC DNA]</scope>
    <source>
        <strain evidence="5 6">DSM 21935</strain>
    </source>
</reference>
<feature type="compositionally biased region" description="Basic and acidic residues" evidence="3">
    <location>
        <begin position="1"/>
        <end position="17"/>
    </location>
</feature>
<evidence type="ECO:0000256" key="1">
    <source>
        <dbReference type="ARBA" id="ARBA00009986"/>
    </source>
</evidence>
<dbReference type="InterPro" id="IPR016162">
    <property type="entry name" value="Ald_DH_N"/>
</dbReference>
<gene>
    <name evidence="5" type="ORF">LX73_0546</name>
</gene>
<protein>
    <submittedName>
        <fullName evidence="5">Aldehyde dehydrogenase (Acceptor)</fullName>
    </submittedName>
</protein>
<dbReference type="SUPFAM" id="SSF53720">
    <property type="entry name" value="ALDH-like"/>
    <property type="match status" value="1"/>
</dbReference>
<feature type="domain" description="Aldehyde dehydrogenase" evidence="4">
    <location>
        <begin position="59"/>
        <end position="507"/>
    </location>
</feature>
<dbReference type="OrthoDB" id="9762913at2"/>
<keyword evidence="2" id="KW-0560">Oxidoreductase</keyword>